<evidence type="ECO:0000313" key="2">
    <source>
        <dbReference type="Proteomes" id="UP000308600"/>
    </source>
</evidence>
<organism evidence="1 2">
    <name type="scientific">Pluteus cervinus</name>
    <dbReference type="NCBI Taxonomy" id="181527"/>
    <lineage>
        <taxon>Eukaryota</taxon>
        <taxon>Fungi</taxon>
        <taxon>Dikarya</taxon>
        <taxon>Basidiomycota</taxon>
        <taxon>Agaricomycotina</taxon>
        <taxon>Agaricomycetes</taxon>
        <taxon>Agaricomycetidae</taxon>
        <taxon>Agaricales</taxon>
        <taxon>Pluteineae</taxon>
        <taxon>Pluteaceae</taxon>
        <taxon>Pluteus</taxon>
    </lineage>
</organism>
<accession>A0ACD3AN87</accession>
<dbReference type="Proteomes" id="UP000308600">
    <property type="component" value="Unassembled WGS sequence"/>
</dbReference>
<gene>
    <name evidence="1" type="ORF">BDN72DRAFT_125265</name>
</gene>
<protein>
    <submittedName>
        <fullName evidence="1">Uncharacterized protein</fullName>
    </submittedName>
</protein>
<sequence length="390" mass="44410">MDSELEKMKSEGKSEEEIDEYINEMVRQARRVEQHAEDCDLWAYRLFCDLSKDLDDSRRASLKRLEQRLTRRGHQYGNFLDRAIAVASSRWRGGHQPDHKRKSWNTTVSIIKSLALRSGTQQIHSERTQMMELGYVKYIQQPHPQHHSKSNSTSSSSTTQSASPVTQSHNHRPTWSYPPPEIFMSSTPCKSLINKPTTGPLEPQERKYISRIRGLFDDEEVKRWCTRVKKHDLERRVTIPKGLLSSPKGQGHEGKMGLAIATFTCSMCRDFVRWKEPPPTPSRQPGQNGGGGVSRHYTLGTESSLARSSVPSGLVSKLDDPTGLVLFGWEEVKNHLVCVERPVELKNRIKNGSRIGVGPGRCGHGMEQPTLTNRRLDVLRIRIRMRLRLG</sequence>
<evidence type="ECO:0000313" key="1">
    <source>
        <dbReference type="EMBL" id="TFK66962.1"/>
    </source>
</evidence>
<reference evidence="1 2" key="1">
    <citation type="journal article" date="2019" name="Nat. Ecol. Evol.">
        <title>Megaphylogeny resolves global patterns of mushroom evolution.</title>
        <authorList>
            <person name="Varga T."/>
            <person name="Krizsan K."/>
            <person name="Foldi C."/>
            <person name="Dima B."/>
            <person name="Sanchez-Garcia M."/>
            <person name="Sanchez-Ramirez S."/>
            <person name="Szollosi G.J."/>
            <person name="Szarkandi J.G."/>
            <person name="Papp V."/>
            <person name="Albert L."/>
            <person name="Andreopoulos W."/>
            <person name="Angelini C."/>
            <person name="Antonin V."/>
            <person name="Barry K.W."/>
            <person name="Bougher N.L."/>
            <person name="Buchanan P."/>
            <person name="Buyck B."/>
            <person name="Bense V."/>
            <person name="Catcheside P."/>
            <person name="Chovatia M."/>
            <person name="Cooper J."/>
            <person name="Damon W."/>
            <person name="Desjardin D."/>
            <person name="Finy P."/>
            <person name="Geml J."/>
            <person name="Haridas S."/>
            <person name="Hughes K."/>
            <person name="Justo A."/>
            <person name="Karasinski D."/>
            <person name="Kautmanova I."/>
            <person name="Kiss B."/>
            <person name="Kocsube S."/>
            <person name="Kotiranta H."/>
            <person name="LaButti K.M."/>
            <person name="Lechner B.E."/>
            <person name="Liimatainen K."/>
            <person name="Lipzen A."/>
            <person name="Lukacs Z."/>
            <person name="Mihaltcheva S."/>
            <person name="Morgado L.N."/>
            <person name="Niskanen T."/>
            <person name="Noordeloos M.E."/>
            <person name="Ohm R.A."/>
            <person name="Ortiz-Santana B."/>
            <person name="Ovrebo C."/>
            <person name="Racz N."/>
            <person name="Riley R."/>
            <person name="Savchenko A."/>
            <person name="Shiryaev A."/>
            <person name="Soop K."/>
            <person name="Spirin V."/>
            <person name="Szebenyi C."/>
            <person name="Tomsovsky M."/>
            <person name="Tulloss R.E."/>
            <person name="Uehling J."/>
            <person name="Grigoriev I.V."/>
            <person name="Vagvolgyi C."/>
            <person name="Papp T."/>
            <person name="Martin F.M."/>
            <person name="Miettinen O."/>
            <person name="Hibbett D.S."/>
            <person name="Nagy L.G."/>
        </authorList>
    </citation>
    <scope>NUCLEOTIDE SEQUENCE [LARGE SCALE GENOMIC DNA]</scope>
    <source>
        <strain evidence="1 2">NL-1719</strain>
    </source>
</reference>
<name>A0ACD3AN87_9AGAR</name>
<proteinExistence type="predicted"/>
<keyword evidence="2" id="KW-1185">Reference proteome</keyword>
<dbReference type="EMBL" id="ML208389">
    <property type="protein sequence ID" value="TFK66962.1"/>
    <property type="molecule type" value="Genomic_DNA"/>
</dbReference>